<evidence type="ECO:0000313" key="1">
    <source>
        <dbReference type="EMBL" id="KAJ8896116.1"/>
    </source>
</evidence>
<dbReference type="Proteomes" id="UP001159363">
    <property type="component" value="Chromosome 1"/>
</dbReference>
<gene>
    <name evidence="1" type="ORF">PR048_001458</name>
</gene>
<organism evidence="1 2">
    <name type="scientific">Dryococelus australis</name>
    <dbReference type="NCBI Taxonomy" id="614101"/>
    <lineage>
        <taxon>Eukaryota</taxon>
        <taxon>Metazoa</taxon>
        <taxon>Ecdysozoa</taxon>
        <taxon>Arthropoda</taxon>
        <taxon>Hexapoda</taxon>
        <taxon>Insecta</taxon>
        <taxon>Pterygota</taxon>
        <taxon>Neoptera</taxon>
        <taxon>Polyneoptera</taxon>
        <taxon>Phasmatodea</taxon>
        <taxon>Verophasmatodea</taxon>
        <taxon>Anareolatae</taxon>
        <taxon>Phasmatidae</taxon>
        <taxon>Eurycanthinae</taxon>
        <taxon>Dryococelus</taxon>
    </lineage>
</organism>
<comment type="caution">
    <text evidence="1">The sequence shown here is derived from an EMBL/GenBank/DDBJ whole genome shotgun (WGS) entry which is preliminary data.</text>
</comment>
<name>A0ABQ9IHJ4_9NEOP</name>
<dbReference type="EMBL" id="JARBHB010000001">
    <property type="protein sequence ID" value="KAJ8896116.1"/>
    <property type="molecule type" value="Genomic_DNA"/>
</dbReference>
<keyword evidence="2" id="KW-1185">Reference proteome</keyword>
<protein>
    <submittedName>
        <fullName evidence="1">Uncharacterized protein</fullName>
    </submittedName>
</protein>
<sequence>MERGEGWCEMMVDDGVIGNGECRMVDGEGVMAADSPDPLDLARSLQSASATLRTTVSLSEGTRRDKALKIQLGVPLVAFRFITYPPEIVSFNLPPRRTGFNPRTGSRIFASGNRAGRCRWSAGFLGDLPFSPPLHSAAAPSLQSPSSALKTSLLKAAQISSLTHEDMRTLSVGVSSPTSRNRNISERKPIHDAVAGPLMWTYSSANWLSEVPERAVCRTAYCMLRKILYWLSNGT</sequence>
<proteinExistence type="predicted"/>
<reference evidence="1 2" key="1">
    <citation type="submission" date="2023-02" db="EMBL/GenBank/DDBJ databases">
        <title>LHISI_Scaffold_Assembly.</title>
        <authorList>
            <person name="Stuart O.P."/>
            <person name="Cleave R."/>
            <person name="Magrath M.J.L."/>
            <person name="Mikheyev A.S."/>
        </authorList>
    </citation>
    <scope>NUCLEOTIDE SEQUENCE [LARGE SCALE GENOMIC DNA]</scope>
    <source>
        <strain evidence="1">Daus_M_001</strain>
        <tissue evidence="1">Leg muscle</tissue>
    </source>
</reference>
<accession>A0ABQ9IHJ4</accession>
<evidence type="ECO:0000313" key="2">
    <source>
        <dbReference type="Proteomes" id="UP001159363"/>
    </source>
</evidence>